<evidence type="ECO:0000256" key="2">
    <source>
        <dbReference type="ARBA" id="ARBA00022598"/>
    </source>
</evidence>
<feature type="domain" description="AMP-binding enzyme C-terminal" evidence="4">
    <location>
        <begin position="459"/>
        <end position="533"/>
    </location>
</feature>
<dbReference type="InterPro" id="IPR025110">
    <property type="entry name" value="AMP-bd_C"/>
</dbReference>
<feature type="domain" description="AMP-dependent synthetase/ligase" evidence="3">
    <location>
        <begin position="35"/>
        <end position="406"/>
    </location>
</feature>
<dbReference type="InterPro" id="IPR045851">
    <property type="entry name" value="AMP-bd_C_sf"/>
</dbReference>
<gene>
    <name evidence="5" type="ORF">UFOPK2754_02325</name>
    <name evidence="6" type="ORF">UFOPK3139_00113</name>
    <name evidence="7" type="ORF">UFOPK3543_01189</name>
</gene>
<organism evidence="7">
    <name type="scientific">freshwater metagenome</name>
    <dbReference type="NCBI Taxonomy" id="449393"/>
    <lineage>
        <taxon>unclassified sequences</taxon>
        <taxon>metagenomes</taxon>
        <taxon>ecological metagenomes</taxon>
    </lineage>
</organism>
<evidence type="ECO:0000256" key="1">
    <source>
        <dbReference type="ARBA" id="ARBA00006432"/>
    </source>
</evidence>
<dbReference type="PANTHER" id="PTHR43201:SF5">
    <property type="entry name" value="MEDIUM-CHAIN ACYL-COA LIGASE ACSF2, MITOCHONDRIAL"/>
    <property type="match status" value="1"/>
</dbReference>
<keyword evidence="2" id="KW-0436">Ligase</keyword>
<dbReference type="Pfam" id="PF13193">
    <property type="entry name" value="AMP-binding_C"/>
    <property type="match status" value="1"/>
</dbReference>
<dbReference type="Gene3D" id="3.40.50.12780">
    <property type="entry name" value="N-terminal domain of ligase-like"/>
    <property type="match status" value="1"/>
</dbReference>
<name>A0A6J7GE52_9ZZZZ</name>
<evidence type="ECO:0000313" key="7">
    <source>
        <dbReference type="EMBL" id="CAB4906651.1"/>
    </source>
</evidence>
<evidence type="ECO:0000313" key="5">
    <source>
        <dbReference type="EMBL" id="CAB4759741.1"/>
    </source>
</evidence>
<dbReference type="InterPro" id="IPR042099">
    <property type="entry name" value="ANL_N_sf"/>
</dbReference>
<dbReference type="GO" id="GO:0006631">
    <property type="term" value="P:fatty acid metabolic process"/>
    <property type="evidence" value="ECO:0007669"/>
    <property type="project" value="TreeGrafter"/>
</dbReference>
<dbReference type="EMBL" id="CAFBMH010000035">
    <property type="protein sequence ID" value="CAB4906651.1"/>
    <property type="molecule type" value="Genomic_DNA"/>
</dbReference>
<dbReference type="Pfam" id="PF00501">
    <property type="entry name" value="AMP-binding"/>
    <property type="match status" value="1"/>
</dbReference>
<comment type="similarity">
    <text evidence="1">Belongs to the ATP-dependent AMP-binding enzyme family.</text>
</comment>
<dbReference type="GO" id="GO:0031956">
    <property type="term" value="F:medium-chain fatty acid-CoA ligase activity"/>
    <property type="evidence" value="ECO:0007669"/>
    <property type="project" value="TreeGrafter"/>
</dbReference>
<accession>A0A6J7GE52</accession>
<evidence type="ECO:0000259" key="4">
    <source>
        <dbReference type="Pfam" id="PF13193"/>
    </source>
</evidence>
<reference evidence="7" key="1">
    <citation type="submission" date="2020-05" db="EMBL/GenBank/DDBJ databases">
        <authorList>
            <person name="Chiriac C."/>
            <person name="Salcher M."/>
            <person name="Ghai R."/>
            <person name="Kavagutti S V."/>
        </authorList>
    </citation>
    <scope>NUCLEOTIDE SEQUENCE</scope>
</reference>
<evidence type="ECO:0000313" key="6">
    <source>
        <dbReference type="EMBL" id="CAB4812746.1"/>
    </source>
</evidence>
<dbReference type="EMBL" id="CAEZYR010000101">
    <property type="protein sequence ID" value="CAB4759741.1"/>
    <property type="molecule type" value="Genomic_DNA"/>
</dbReference>
<dbReference type="SUPFAM" id="SSF56801">
    <property type="entry name" value="Acetyl-CoA synthetase-like"/>
    <property type="match status" value="1"/>
</dbReference>
<evidence type="ECO:0000259" key="3">
    <source>
        <dbReference type="Pfam" id="PF00501"/>
    </source>
</evidence>
<proteinExistence type="inferred from homology"/>
<protein>
    <submittedName>
        <fullName evidence="7">Unannotated protein</fullName>
    </submittedName>
</protein>
<dbReference type="Gene3D" id="3.30.300.30">
    <property type="match status" value="1"/>
</dbReference>
<dbReference type="EMBL" id="CAFABA010000002">
    <property type="protein sequence ID" value="CAB4812746.1"/>
    <property type="molecule type" value="Genomic_DNA"/>
</dbReference>
<dbReference type="PANTHER" id="PTHR43201">
    <property type="entry name" value="ACYL-COA SYNTHETASE"/>
    <property type="match status" value="1"/>
</dbReference>
<dbReference type="InterPro" id="IPR000873">
    <property type="entry name" value="AMP-dep_synth/lig_dom"/>
</dbReference>
<sequence>MTTRANVTTYRTPEAEQRYRDLGLWDDVTLVERVRAHAATRPDAIAIIDSADDRRITYAQLWHDASTFASFLMARGIEPGDGVSVQLPNSYETAVVDLGVLAAGAVLNPLLPNYRAHELRHVLAVSHAKAYVTPHTYRGFDHLAMARDLCASLPEVHTHVVVAPAFETRGEFASESFELREVLASTPRNDAALPALDASAVSELIFTSGTEAAPKAIMHSEQTANVNVLGTLEAMELTEHDVVWMPSPIGHSTGLNCGLRVALHAGLPIVLQDRWDPERAAELIERERCTYTLAATTFLNDLVRTLHASPREVSSMRAFGCGGAPVPPDLVVAAAAVGVTVLRIYGSTEGLIITWNRAGSPLDKRANTDGVAMPDVEIEIRDDTGRVVGRGVEGEIHVRGPEVCVGFFDDPVRMAKVFTPDGWLRSGDLGVIDAEGYLTIVGRKKEIIIRGGMNIAPREIEDLLCEMPAVRAAAVVGLPDERLGELVCACVVTDEPLELADIVAFLRNRDLATYKLPQALRVVDSIPMTASGKLRKAVLRDAIVAEMQGSR</sequence>
<dbReference type="AlphaFoldDB" id="A0A6J7GE52"/>